<name>A0A179T1G8_9BACI</name>
<dbReference type="InterPro" id="IPR011050">
    <property type="entry name" value="Pectin_lyase_fold/virulence"/>
</dbReference>
<dbReference type="InterPro" id="IPR024535">
    <property type="entry name" value="RHGA/B-epi-like_pectate_lyase"/>
</dbReference>
<accession>A0A179T1G8</accession>
<evidence type="ECO:0000313" key="4">
    <source>
        <dbReference type="Proteomes" id="UP000078534"/>
    </source>
</evidence>
<keyword evidence="1" id="KW-0812">Transmembrane</keyword>
<protein>
    <recommendedName>
        <fullName evidence="2">Rhamnogalacturonase A/B/Epimerase-like pectate lyase domain-containing protein</fullName>
    </recommendedName>
</protein>
<dbReference type="InterPro" id="IPR006626">
    <property type="entry name" value="PbH1"/>
</dbReference>
<dbReference type="SUPFAM" id="SSF51126">
    <property type="entry name" value="Pectin lyase-like"/>
    <property type="match status" value="1"/>
</dbReference>
<gene>
    <name evidence="3" type="ORF">A6K24_19135</name>
</gene>
<dbReference type="Pfam" id="PF12708">
    <property type="entry name" value="Pect-lyase_RHGA_epim"/>
    <property type="match status" value="1"/>
</dbReference>
<dbReference type="Proteomes" id="UP000078534">
    <property type="component" value="Unassembled WGS sequence"/>
</dbReference>
<comment type="caution">
    <text evidence="3">The sequence shown here is derived from an EMBL/GenBank/DDBJ whole genome shotgun (WGS) entry which is preliminary data.</text>
</comment>
<feature type="domain" description="Rhamnogalacturonase A/B/Epimerase-like pectate lyase" evidence="2">
    <location>
        <begin position="49"/>
        <end position="268"/>
    </location>
</feature>
<dbReference type="RefSeq" id="WP_066329661.1">
    <property type="nucleotide sequence ID" value="NZ_LWSG01000007.1"/>
</dbReference>
<feature type="transmembrane region" description="Helical" evidence="1">
    <location>
        <begin position="7"/>
        <end position="25"/>
    </location>
</feature>
<organism evidence="3 4">
    <name type="scientific">Metabacillus litoralis</name>
    <dbReference type="NCBI Taxonomy" id="152268"/>
    <lineage>
        <taxon>Bacteria</taxon>
        <taxon>Bacillati</taxon>
        <taxon>Bacillota</taxon>
        <taxon>Bacilli</taxon>
        <taxon>Bacillales</taxon>
        <taxon>Bacillaceae</taxon>
        <taxon>Metabacillus</taxon>
    </lineage>
</organism>
<dbReference type="InterPro" id="IPR012334">
    <property type="entry name" value="Pectin_lyas_fold"/>
</dbReference>
<keyword evidence="1" id="KW-1133">Transmembrane helix</keyword>
<keyword evidence="4" id="KW-1185">Reference proteome</keyword>
<keyword evidence="1" id="KW-0472">Membrane</keyword>
<dbReference type="EMBL" id="LWSG01000007">
    <property type="protein sequence ID" value="OAS87847.1"/>
    <property type="molecule type" value="Genomic_DNA"/>
</dbReference>
<evidence type="ECO:0000256" key="1">
    <source>
        <dbReference type="SAM" id="Phobius"/>
    </source>
</evidence>
<reference evidence="4" key="1">
    <citation type="submission" date="2016-04" db="EMBL/GenBank/DDBJ databases">
        <authorList>
            <person name="Lyu Z."/>
            <person name="Lyu W."/>
        </authorList>
    </citation>
    <scope>NUCLEOTIDE SEQUENCE [LARGE SCALE GENOMIC DNA]</scope>
    <source>
        <strain evidence="4">C44</strain>
    </source>
</reference>
<sequence>MFTNKRLNLLIIISIFILGVFYFFIDAEKDQKTQNPLQEQPHYKDGDSINVESVGAIGDGKADDTKAIQSAVDSLKNKRGTVLFESGKTYRITDSIKATSDITFISTEKDNAKIFMDNNESKVPAFDLKGNIRYTTTIKSDQLKTGNNSIALSKVNGVKSGDLLLIESDTPWYFDPRIGKENLHKGELHRVIGLNKNSVLIENPLWDTYIKDSEIITVKIIDPITINMKNITVERNKSNNRTVGIKLEYTSDSVFHNLTVKNSVSTGIHIVSSFRTSIENSLIIGANDQYSGYGIQSYGSSFSMIRDNTVFGSRRGIDISGLYPDYYSIVEFNTVFGGGKNENGFNYLSEDTQYGIGSHSTANYTIFRNNILGNLNYGINIRSANVTIEGNSFIGYIKGASILLAYGKNAIIKNNKTISGKAVPKIADKYSLPDNVEDFKANSFIYIKDTYSFDKGTVKITNNQANNISTEFILLIVQDNPVNFLLSNLIIEKNYVKYDVNGSKDIKYFINSTESINTEELTIDQNIIRFNNKNGIYKKYNNIK</sequence>
<dbReference type="STRING" id="152268.A6K24_19135"/>
<dbReference type="Gene3D" id="2.160.20.10">
    <property type="entry name" value="Single-stranded right-handed beta-helix, Pectin lyase-like"/>
    <property type="match status" value="1"/>
</dbReference>
<proteinExistence type="predicted"/>
<evidence type="ECO:0000313" key="3">
    <source>
        <dbReference type="EMBL" id="OAS87847.1"/>
    </source>
</evidence>
<dbReference type="SMART" id="SM00710">
    <property type="entry name" value="PbH1"/>
    <property type="match status" value="6"/>
</dbReference>
<evidence type="ECO:0000259" key="2">
    <source>
        <dbReference type="Pfam" id="PF12708"/>
    </source>
</evidence>
<dbReference type="AlphaFoldDB" id="A0A179T1G8"/>